<dbReference type="Proteomes" id="UP000035996">
    <property type="component" value="Unassembled WGS sequence"/>
</dbReference>
<comment type="caution">
    <text evidence="4">The sequence shown here is derived from an EMBL/GenBank/DDBJ whole genome shotgun (WGS) entry which is preliminary data.</text>
</comment>
<gene>
    <name evidence="4" type="ORF">AB986_08075</name>
</gene>
<organism evidence="4 5">
    <name type="scientific">Guptibacillus hwajinpoensis</name>
    <dbReference type="NCBI Taxonomy" id="208199"/>
    <lineage>
        <taxon>Bacteria</taxon>
        <taxon>Bacillati</taxon>
        <taxon>Bacillota</taxon>
        <taxon>Bacilli</taxon>
        <taxon>Bacillales</taxon>
        <taxon>Guptibacillaceae</taxon>
        <taxon>Guptibacillus</taxon>
    </lineage>
</organism>
<dbReference type="Pfam" id="PF04740">
    <property type="entry name" value="LXG"/>
    <property type="match status" value="1"/>
</dbReference>
<evidence type="ECO:0000313" key="5">
    <source>
        <dbReference type="Proteomes" id="UP000035996"/>
    </source>
</evidence>
<keyword evidence="2" id="KW-1133">Transmembrane helix</keyword>
<evidence type="ECO:0000256" key="2">
    <source>
        <dbReference type="SAM" id="Phobius"/>
    </source>
</evidence>
<dbReference type="InterPro" id="IPR006829">
    <property type="entry name" value="LXG_dom"/>
</dbReference>
<feature type="domain" description="LXG" evidence="3">
    <location>
        <begin position="1"/>
        <end position="235"/>
    </location>
</feature>
<keyword evidence="5" id="KW-1185">Reference proteome</keyword>
<evidence type="ECO:0000259" key="3">
    <source>
        <dbReference type="PROSITE" id="PS51756"/>
    </source>
</evidence>
<protein>
    <recommendedName>
        <fullName evidence="3">LXG domain-containing protein</fullName>
    </recommendedName>
</protein>
<dbReference type="RefSeq" id="WP_048310342.1">
    <property type="nucleotide sequence ID" value="NZ_CP119526.1"/>
</dbReference>
<name>A0A0J6FXV6_9BACL</name>
<comment type="similarity">
    <text evidence="1">In the N-terminal section; belongs to the LXG family.</text>
</comment>
<proteinExistence type="inferred from homology"/>
<evidence type="ECO:0000256" key="1">
    <source>
        <dbReference type="ARBA" id="ARBA00034117"/>
    </source>
</evidence>
<keyword evidence="2" id="KW-0812">Transmembrane</keyword>
<dbReference type="EMBL" id="LELK01000001">
    <property type="protein sequence ID" value="KMM39172.1"/>
    <property type="molecule type" value="Genomic_DNA"/>
</dbReference>
<dbReference type="AlphaFoldDB" id="A0A0J6FXV6"/>
<dbReference type="OrthoDB" id="3261089at2"/>
<feature type="transmembrane region" description="Helical" evidence="2">
    <location>
        <begin position="410"/>
        <end position="428"/>
    </location>
</feature>
<reference evidence="4" key="1">
    <citation type="submission" date="2015-06" db="EMBL/GenBank/DDBJ databases">
        <authorList>
            <person name="Liu B."/>
            <person name="Wang J."/>
            <person name="Zhu Y."/>
            <person name="Liu G."/>
            <person name="Chen Q."/>
            <person name="Zheng C."/>
            <person name="Che J."/>
            <person name="Ge C."/>
            <person name="Shi H."/>
            <person name="Pan Z."/>
            <person name="Liu X."/>
        </authorList>
    </citation>
    <scope>NUCLEOTIDE SEQUENCE [LARGE SCALE GENOMIC DNA]</scope>
    <source>
        <strain evidence="4">DSM 16346</strain>
    </source>
</reference>
<evidence type="ECO:0000313" key="4">
    <source>
        <dbReference type="EMBL" id="KMM39172.1"/>
    </source>
</evidence>
<sequence>MKTLDVQSLHQGIEHTRSAVTTMRTQTTELRSSIERFTTLEASFNGHGGKAVRSFYQECHLPFLTYLENVITHFEEKLVNLINSIQSYEPQESGFVREDFLANDVENGLHKAQNITDQLTSDSNSIIRSVNDIIFIPELQQDEFNTNVHRGQEKTTQVLEDLHALDKSQANHLEAVLQECHTLMNYIREVSTRFQSGDISISGYQVGTMSAIPAYKTVMSGLSSGSSGTSTVGKAVQAKKSVDVGIDPIAPFKGPSGAYRLATDGFAFYSAGREVKGGFRIEKVGKSDKVKHLVYESKYNKFKTAPKNGRNFKTFTQKYIKSQVNRGNSLNLNVSKFLNGKAGAISAVKSKIGWLGVGITTVDNARKNIHNDESSSKIVGDAVIDVAIGAATLAVGGAFAALAVSAGAPVLFGTAVTVAASLTVSYVLDGLKINNKSIGDHFKNGVQSVAGWFNDTAESIVN</sequence>
<dbReference type="PROSITE" id="PS51756">
    <property type="entry name" value="LXG"/>
    <property type="match status" value="1"/>
</dbReference>
<keyword evidence="2" id="KW-0472">Membrane</keyword>
<dbReference type="STRING" id="157733.AB986_08075"/>
<accession>A0A0J6FXV6</accession>